<dbReference type="RefSeq" id="WP_210221850.1">
    <property type="nucleotide sequence ID" value="NZ_CP072801.1"/>
</dbReference>
<feature type="domain" description="JmjC" evidence="1">
    <location>
        <begin position="93"/>
        <end position="251"/>
    </location>
</feature>
<reference evidence="2 3" key="1">
    <citation type="submission" date="2021-04" db="EMBL/GenBank/DDBJ databases">
        <title>Genomics, taxonomy and metabolism of representatives of sulfur bacteria of the genus Thiothrix: Thiothrix fructosivorans QT, Thiothrix unzii A1T and three new species, Thiothrix subterranea sp. nov., Thiothrix litoralis sp. nov. and 'Candidatus Thiothrix anitrata' sp. nov.</title>
        <authorList>
            <person name="Ravin N.V."/>
            <person name="Smolyakov D."/>
            <person name="Rudenko T.S."/>
            <person name="Mardanov A.V."/>
            <person name="Beletsky A.V."/>
            <person name="Markov N.D."/>
            <person name="Fomenkov A.I."/>
            <person name="Roberts R.J."/>
            <person name="Karnachuk O.V."/>
            <person name="Novikov A."/>
            <person name="Grabovich M.Y."/>
        </authorList>
    </citation>
    <scope>NUCLEOTIDE SEQUENCE [LARGE SCALE GENOMIC DNA]</scope>
    <source>
        <strain evidence="2 3">AS</strain>
    </source>
</reference>
<name>A0ABX7WP91_9GAMM</name>
<organism evidence="2 3">
    <name type="scientific">Thiothrix litoralis</name>
    <dbReference type="NCBI Taxonomy" id="2891210"/>
    <lineage>
        <taxon>Bacteria</taxon>
        <taxon>Pseudomonadati</taxon>
        <taxon>Pseudomonadota</taxon>
        <taxon>Gammaproteobacteria</taxon>
        <taxon>Thiotrichales</taxon>
        <taxon>Thiotrichaceae</taxon>
        <taxon>Thiothrix</taxon>
    </lineage>
</organism>
<gene>
    <name evidence="2" type="ORF">J9253_15720</name>
</gene>
<dbReference type="Proteomes" id="UP000672039">
    <property type="component" value="Chromosome"/>
</dbReference>
<dbReference type="SMART" id="SM00558">
    <property type="entry name" value="JmjC"/>
    <property type="match status" value="1"/>
</dbReference>
<dbReference type="Gene3D" id="2.60.120.650">
    <property type="entry name" value="Cupin"/>
    <property type="match status" value="1"/>
</dbReference>
<keyword evidence="3" id="KW-1185">Reference proteome</keyword>
<accession>A0ABX7WP91</accession>
<dbReference type="Pfam" id="PF13621">
    <property type="entry name" value="Cupin_8"/>
    <property type="match status" value="1"/>
</dbReference>
<dbReference type="InterPro" id="IPR041667">
    <property type="entry name" value="Cupin_8"/>
</dbReference>
<dbReference type="PROSITE" id="PS51184">
    <property type="entry name" value="JMJC"/>
    <property type="match status" value="1"/>
</dbReference>
<dbReference type="EMBL" id="CP072801">
    <property type="protein sequence ID" value="QTR45439.1"/>
    <property type="molecule type" value="Genomic_DNA"/>
</dbReference>
<evidence type="ECO:0000259" key="1">
    <source>
        <dbReference type="PROSITE" id="PS51184"/>
    </source>
</evidence>
<evidence type="ECO:0000313" key="3">
    <source>
        <dbReference type="Proteomes" id="UP000672039"/>
    </source>
</evidence>
<dbReference type="InterPro" id="IPR003347">
    <property type="entry name" value="JmjC_dom"/>
</dbReference>
<dbReference type="PANTHER" id="PTHR12461:SF105">
    <property type="entry name" value="HYPOXIA-INDUCIBLE FACTOR 1-ALPHA INHIBITOR"/>
    <property type="match status" value="1"/>
</dbReference>
<protein>
    <submittedName>
        <fullName evidence="2">Cupin-like domain-containing protein</fullName>
    </submittedName>
</protein>
<evidence type="ECO:0000313" key="2">
    <source>
        <dbReference type="EMBL" id="QTR45439.1"/>
    </source>
</evidence>
<dbReference type="SUPFAM" id="SSF51197">
    <property type="entry name" value="Clavaminate synthase-like"/>
    <property type="match status" value="1"/>
</dbReference>
<sequence length="277" mass="31444">MPRLESAEFAARYFRPRQPVVITDMATQWPACQRWSFDFFAQLDPDRAVTLEKGNVLQDETAFESARMADYLTGLTQAGHAVSGAEDEGTAKRYLSMLRIFEQFPQLRADVDFSLLEAMTLKQVYFAWLGPAGTLTGYHIDWIDNILAQISGRKRVWLVPPSASPAMYPSSKYDYRSTLSEVEPNTWDAKRHPLFATVRPVEITLEPGQMLFIPRGWWHRVMSLTPSISINAFGHDLSGLLLYQSRASLLHGLHQLGLYGREDCTCHKKTADSKRAK</sequence>
<dbReference type="PANTHER" id="PTHR12461">
    <property type="entry name" value="HYPOXIA-INDUCIBLE FACTOR 1 ALPHA INHIBITOR-RELATED"/>
    <property type="match status" value="1"/>
</dbReference>
<proteinExistence type="predicted"/>